<feature type="region of interest" description="Disordered" evidence="12">
    <location>
        <begin position="1"/>
        <end position="62"/>
    </location>
</feature>
<keyword evidence="3" id="KW-0808">Transferase</keyword>
<dbReference type="GO" id="GO:0032259">
    <property type="term" value="P:methylation"/>
    <property type="evidence" value="ECO:0007669"/>
    <property type="project" value="UniProtKB-KW"/>
</dbReference>
<dbReference type="PANTHER" id="PTHR12753">
    <property type="entry name" value="AD-003 - RELATED"/>
    <property type="match status" value="1"/>
</dbReference>
<keyword evidence="2" id="KW-0489">Methyltransferase</keyword>
<evidence type="ECO:0000256" key="11">
    <source>
        <dbReference type="ARBA" id="ARBA00082558"/>
    </source>
</evidence>
<evidence type="ECO:0000256" key="1">
    <source>
        <dbReference type="ARBA" id="ARBA00009059"/>
    </source>
</evidence>
<keyword evidence="14" id="KW-1185">Reference proteome</keyword>
<proteinExistence type="inferred from homology"/>
<comment type="catalytic activity">
    <reaction evidence="9">
        <text>N-terminal L-prolyl-L-prolyl-L-lysyl-[protein] + 2 S-adenosyl-L-methionine = N-terminal N,N-dimethyl-L-prolyl-L-prolyl-L-lysyl-[protein] + 2 S-adenosyl-L-homocysteine + 2 H(+)</text>
        <dbReference type="Rhea" id="RHEA:54736"/>
        <dbReference type="Rhea" id="RHEA-COMP:13787"/>
        <dbReference type="Rhea" id="RHEA-COMP:13974"/>
        <dbReference type="ChEBI" id="CHEBI:15378"/>
        <dbReference type="ChEBI" id="CHEBI:57856"/>
        <dbReference type="ChEBI" id="CHEBI:59789"/>
        <dbReference type="ChEBI" id="CHEBI:138059"/>
        <dbReference type="ChEBI" id="CHEBI:138318"/>
        <dbReference type="EC" id="2.1.1.244"/>
    </reaction>
</comment>
<keyword evidence="4" id="KW-0949">S-adenosyl-L-methionine</keyword>
<evidence type="ECO:0000313" key="14">
    <source>
        <dbReference type="Proteomes" id="UP000799753"/>
    </source>
</evidence>
<dbReference type="AlphaFoldDB" id="A0A6A6S7P6"/>
<protein>
    <recommendedName>
        <fullName evidence="6">Alpha N-terminal protein methyltransferase 1</fullName>
        <ecNumber evidence="5">2.1.1.244</ecNumber>
    </recommendedName>
    <alternativeName>
        <fullName evidence="11">Translation associated element 1</fullName>
    </alternativeName>
    <alternativeName>
        <fullName evidence="7">X-Pro-Lys N-terminal protein methyltransferase 1</fullName>
    </alternativeName>
</protein>
<evidence type="ECO:0000256" key="12">
    <source>
        <dbReference type="SAM" id="MobiDB-lite"/>
    </source>
</evidence>
<sequence length="346" mass="38333">MHGPYSCRDASSSVSWGAATPPFRRRLRSSFPSPTAKKKPMPRQSTLTQQQSPQHSTGRVDLLPHKRIYRITMDMAAGPPLPASPSQPDALIDHAASITYWNSVSADTTGMLGGYPQTSRIDLQGSSNFLIKLRRTKSSIPARDALPPLNRAADCGAGVGRITKEFLLKVAKRVDVVEPVKKFTDELVQGLKSGEWAGDGADPRGGRGQVGEVVNLGLQDWTPEVGAYDLIWNQWCVGHLTDVQLVDYLERCKNGLVEGNESWIVVKENMSTDIHQQDIYDDEDSSVTRSDDKFRKLFKEAGLKLVATDLQRGFPKELFPVRIYALQPQQIGRKALDRPLYPGIHS</sequence>
<dbReference type="OrthoDB" id="1298661at2759"/>
<reference evidence="13" key="1">
    <citation type="journal article" date="2020" name="Stud. Mycol.">
        <title>101 Dothideomycetes genomes: a test case for predicting lifestyles and emergence of pathogens.</title>
        <authorList>
            <person name="Haridas S."/>
            <person name="Albert R."/>
            <person name="Binder M."/>
            <person name="Bloem J."/>
            <person name="Labutti K."/>
            <person name="Salamov A."/>
            <person name="Andreopoulos B."/>
            <person name="Baker S."/>
            <person name="Barry K."/>
            <person name="Bills G."/>
            <person name="Bluhm B."/>
            <person name="Cannon C."/>
            <person name="Castanera R."/>
            <person name="Culley D."/>
            <person name="Daum C."/>
            <person name="Ezra D."/>
            <person name="Gonzalez J."/>
            <person name="Henrissat B."/>
            <person name="Kuo A."/>
            <person name="Liang C."/>
            <person name="Lipzen A."/>
            <person name="Lutzoni F."/>
            <person name="Magnuson J."/>
            <person name="Mondo S."/>
            <person name="Nolan M."/>
            <person name="Ohm R."/>
            <person name="Pangilinan J."/>
            <person name="Park H.-J."/>
            <person name="Ramirez L."/>
            <person name="Alfaro M."/>
            <person name="Sun H."/>
            <person name="Tritt A."/>
            <person name="Yoshinaga Y."/>
            <person name="Zwiers L.-H."/>
            <person name="Turgeon B."/>
            <person name="Goodwin S."/>
            <person name="Spatafora J."/>
            <person name="Crous P."/>
            <person name="Grigoriev I."/>
        </authorList>
    </citation>
    <scope>NUCLEOTIDE SEQUENCE</scope>
    <source>
        <strain evidence="13">CBS 473.64</strain>
    </source>
</reference>
<dbReference type="InterPro" id="IPR029063">
    <property type="entry name" value="SAM-dependent_MTases_sf"/>
</dbReference>
<comment type="similarity">
    <text evidence="1">Belongs to the methyltransferase superfamily. NTM1 family.</text>
</comment>
<evidence type="ECO:0000256" key="8">
    <source>
        <dbReference type="ARBA" id="ARBA00047306"/>
    </source>
</evidence>
<comment type="catalytic activity">
    <reaction evidence="10">
        <text>N-terminal L-alanyl-L-prolyl-L-lysyl-[protein] + 3 S-adenosyl-L-methionine = N-terminal N,N,N-trimethyl-L-alanyl-L-prolyl-L-lysyl-[protein] + 3 S-adenosyl-L-homocysteine + 3 H(+)</text>
        <dbReference type="Rhea" id="RHEA:54712"/>
        <dbReference type="Rhea" id="RHEA-COMP:13785"/>
        <dbReference type="Rhea" id="RHEA-COMP:13971"/>
        <dbReference type="ChEBI" id="CHEBI:15378"/>
        <dbReference type="ChEBI" id="CHEBI:57856"/>
        <dbReference type="ChEBI" id="CHEBI:59789"/>
        <dbReference type="ChEBI" id="CHEBI:138057"/>
        <dbReference type="ChEBI" id="CHEBI:138315"/>
        <dbReference type="EC" id="2.1.1.244"/>
    </reaction>
</comment>
<dbReference type="GO" id="GO:0071885">
    <property type="term" value="F:N-terminal protein N-methyltransferase activity"/>
    <property type="evidence" value="ECO:0007669"/>
    <property type="project" value="UniProtKB-EC"/>
</dbReference>
<evidence type="ECO:0000256" key="5">
    <source>
        <dbReference type="ARBA" id="ARBA00039112"/>
    </source>
</evidence>
<evidence type="ECO:0000256" key="10">
    <source>
        <dbReference type="ARBA" id="ARBA00048167"/>
    </source>
</evidence>
<evidence type="ECO:0000256" key="7">
    <source>
        <dbReference type="ARBA" id="ARBA00043129"/>
    </source>
</evidence>
<dbReference type="Pfam" id="PF05891">
    <property type="entry name" value="Methyltransf_PK"/>
    <property type="match status" value="1"/>
</dbReference>
<evidence type="ECO:0000256" key="9">
    <source>
        <dbReference type="ARBA" id="ARBA00047885"/>
    </source>
</evidence>
<dbReference type="EMBL" id="MU006780">
    <property type="protein sequence ID" value="KAF2643021.1"/>
    <property type="molecule type" value="Genomic_DNA"/>
</dbReference>
<dbReference type="Gene3D" id="3.40.50.150">
    <property type="entry name" value="Vaccinia Virus protein VP39"/>
    <property type="match status" value="1"/>
</dbReference>
<dbReference type="GO" id="GO:0005737">
    <property type="term" value="C:cytoplasm"/>
    <property type="evidence" value="ECO:0007669"/>
    <property type="project" value="TreeGrafter"/>
</dbReference>
<name>A0A6A6S7P6_9PLEO</name>
<dbReference type="FunFam" id="3.40.50.150:FF:000025">
    <property type="entry name" value="N-terminal Xaa-Pro-Lys N-methyltransferase 1"/>
    <property type="match status" value="1"/>
</dbReference>
<dbReference type="SUPFAM" id="SSF53335">
    <property type="entry name" value="S-adenosyl-L-methionine-dependent methyltransferases"/>
    <property type="match status" value="1"/>
</dbReference>
<comment type="catalytic activity">
    <reaction evidence="8">
        <text>N-terminal L-seryl-L-prolyl-L-lysyl-[protein] + 3 S-adenosyl-L-methionine = N-terminal N,N,N-trimethyl-L-seryl-L-prolyl-L-lysyl-[protein] + 3 S-adenosyl-L-homocysteine + 3 H(+)</text>
        <dbReference type="Rhea" id="RHEA:54724"/>
        <dbReference type="Rhea" id="RHEA-COMP:13789"/>
        <dbReference type="Rhea" id="RHEA-COMP:13973"/>
        <dbReference type="ChEBI" id="CHEBI:15378"/>
        <dbReference type="ChEBI" id="CHEBI:57856"/>
        <dbReference type="ChEBI" id="CHEBI:59789"/>
        <dbReference type="ChEBI" id="CHEBI:138061"/>
        <dbReference type="ChEBI" id="CHEBI:138317"/>
        <dbReference type="EC" id="2.1.1.244"/>
    </reaction>
</comment>
<organism evidence="13 14">
    <name type="scientific">Massarina eburnea CBS 473.64</name>
    <dbReference type="NCBI Taxonomy" id="1395130"/>
    <lineage>
        <taxon>Eukaryota</taxon>
        <taxon>Fungi</taxon>
        <taxon>Dikarya</taxon>
        <taxon>Ascomycota</taxon>
        <taxon>Pezizomycotina</taxon>
        <taxon>Dothideomycetes</taxon>
        <taxon>Pleosporomycetidae</taxon>
        <taxon>Pleosporales</taxon>
        <taxon>Massarineae</taxon>
        <taxon>Massarinaceae</taxon>
        <taxon>Massarina</taxon>
    </lineage>
</organism>
<evidence type="ECO:0000313" key="13">
    <source>
        <dbReference type="EMBL" id="KAF2643021.1"/>
    </source>
</evidence>
<evidence type="ECO:0000256" key="6">
    <source>
        <dbReference type="ARBA" id="ARBA00039449"/>
    </source>
</evidence>
<evidence type="ECO:0000256" key="3">
    <source>
        <dbReference type="ARBA" id="ARBA00022679"/>
    </source>
</evidence>
<dbReference type="EC" id="2.1.1.244" evidence="5"/>
<dbReference type="PANTHER" id="PTHR12753:SF0">
    <property type="entry name" value="ALPHA N-TERMINAL PROTEIN METHYLTRANSFERASE 1"/>
    <property type="match status" value="1"/>
</dbReference>
<dbReference type="Proteomes" id="UP000799753">
    <property type="component" value="Unassembled WGS sequence"/>
</dbReference>
<feature type="compositionally biased region" description="Polar residues" evidence="12">
    <location>
        <begin position="43"/>
        <end position="57"/>
    </location>
</feature>
<accession>A0A6A6S7P6</accession>
<gene>
    <name evidence="13" type="ORF">P280DRAFT_477876</name>
</gene>
<evidence type="ECO:0000256" key="4">
    <source>
        <dbReference type="ARBA" id="ARBA00022691"/>
    </source>
</evidence>
<evidence type="ECO:0000256" key="2">
    <source>
        <dbReference type="ARBA" id="ARBA00022603"/>
    </source>
</evidence>
<dbReference type="InterPro" id="IPR008576">
    <property type="entry name" value="MeTrfase_NTM1"/>
</dbReference>